<name>A0A9P4VPB5_9PEZI</name>
<feature type="region of interest" description="Disordered" evidence="1">
    <location>
        <begin position="42"/>
        <end position="61"/>
    </location>
</feature>
<evidence type="ECO:0000256" key="1">
    <source>
        <dbReference type="SAM" id="MobiDB-lite"/>
    </source>
</evidence>
<keyword evidence="3" id="KW-1185">Reference proteome</keyword>
<sequence>MHPVHALGPYNSSHQARLPNADFMTPANQRHLVDLHAPNGSASTVELASNPPSSAAAPSTVLPEHLQSRLPIESPSLPSKRLPLSGEPSKLDNVLISSPIPHRTPAPALASSIDRPGSGHPTEMYENSTFEPPAATFGPAQADGLTATDRDEVEHLVRTPLPQAGVTALL</sequence>
<dbReference type="AlphaFoldDB" id="A0A9P4VPB5"/>
<organism evidence="2 3">
    <name type="scientific">Patellaria atrata CBS 101060</name>
    <dbReference type="NCBI Taxonomy" id="1346257"/>
    <lineage>
        <taxon>Eukaryota</taxon>
        <taxon>Fungi</taxon>
        <taxon>Dikarya</taxon>
        <taxon>Ascomycota</taxon>
        <taxon>Pezizomycotina</taxon>
        <taxon>Dothideomycetes</taxon>
        <taxon>Dothideomycetes incertae sedis</taxon>
        <taxon>Patellariales</taxon>
        <taxon>Patellariaceae</taxon>
        <taxon>Patellaria</taxon>
    </lineage>
</organism>
<feature type="compositionally biased region" description="Low complexity" evidence="1">
    <location>
        <begin position="74"/>
        <end position="85"/>
    </location>
</feature>
<reference evidence="2" key="1">
    <citation type="journal article" date="2020" name="Stud. Mycol.">
        <title>101 Dothideomycetes genomes: a test case for predicting lifestyles and emergence of pathogens.</title>
        <authorList>
            <person name="Haridas S."/>
            <person name="Albert R."/>
            <person name="Binder M."/>
            <person name="Bloem J."/>
            <person name="Labutti K."/>
            <person name="Salamov A."/>
            <person name="Andreopoulos B."/>
            <person name="Baker S."/>
            <person name="Barry K."/>
            <person name="Bills G."/>
            <person name="Bluhm B."/>
            <person name="Cannon C."/>
            <person name="Castanera R."/>
            <person name="Culley D."/>
            <person name="Daum C."/>
            <person name="Ezra D."/>
            <person name="Gonzalez J."/>
            <person name="Henrissat B."/>
            <person name="Kuo A."/>
            <person name="Liang C."/>
            <person name="Lipzen A."/>
            <person name="Lutzoni F."/>
            <person name="Magnuson J."/>
            <person name="Mondo S."/>
            <person name="Nolan M."/>
            <person name="Ohm R."/>
            <person name="Pangilinan J."/>
            <person name="Park H.-J."/>
            <person name="Ramirez L."/>
            <person name="Alfaro M."/>
            <person name="Sun H."/>
            <person name="Tritt A."/>
            <person name="Yoshinaga Y."/>
            <person name="Zwiers L.-H."/>
            <person name="Turgeon B."/>
            <person name="Goodwin S."/>
            <person name="Spatafora J."/>
            <person name="Crous P."/>
            <person name="Grigoriev I."/>
        </authorList>
    </citation>
    <scope>NUCLEOTIDE SEQUENCE</scope>
    <source>
        <strain evidence="2">CBS 101060</strain>
    </source>
</reference>
<proteinExistence type="predicted"/>
<feature type="region of interest" description="Disordered" evidence="1">
    <location>
        <begin position="66"/>
        <end position="112"/>
    </location>
</feature>
<gene>
    <name evidence="2" type="ORF">M501DRAFT_249278</name>
</gene>
<comment type="caution">
    <text evidence="2">The sequence shown here is derived from an EMBL/GenBank/DDBJ whole genome shotgun (WGS) entry which is preliminary data.</text>
</comment>
<feature type="compositionally biased region" description="Low complexity" evidence="1">
    <location>
        <begin position="48"/>
        <end position="59"/>
    </location>
</feature>
<dbReference type="Proteomes" id="UP000799429">
    <property type="component" value="Unassembled WGS sequence"/>
</dbReference>
<evidence type="ECO:0000313" key="3">
    <source>
        <dbReference type="Proteomes" id="UP000799429"/>
    </source>
</evidence>
<accession>A0A9P4VPB5</accession>
<dbReference type="EMBL" id="MU006103">
    <property type="protein sequence ID" value="KAF2836577.1"/>
    <property type="molecule type" value="Genomic_DNA"/>
</dbReference>
<protein>
    <submittedName>
        <fullName evidence="2">Uncharacterized protein</fullName>
    </submittedName>
</protein>
<evidence type="ECO:0000313" key="2">
    <source>
        <dbReference type="EMBL" id="KAF2836577.1"/>
    </source>
</evidence>